<gene>
    <name evidence="1" type="ORF">GCM10023216_04880</name>
</gene>
<accession>A0ABP8Y385</accession>
<reference evidence="2" key="1">
    <citation type="journal article" date="2019" name="Int. J. Syst. Evol. Microbiol.">
        <title>The Global Catalogue of Microorganisms (GCM) 10K type strain sequencing project: providing services to taxonomists for standard genome sequencing and annotation.</title>
        <authorList>
            <consortium name="The Broad Institute Genomics Platform"/>
            <consortium name="The Broad Institute Genome Sequencing Center for Infectious Disease"/>
            <person name="Wu L."/>
            <person name="Ma J."/>
        </authorList>
    </citation>
    <scope>NUCLEOTIDE SEQUENCE [LARGE SCALE GENOMIC DNA]</scope>
    <source>
        <strain evidence="2">JCM 18063</strain>
    </source>
</reference>
<keyword evidence="2" id="KW-1185">Reference proteome</keyword>
<sequence length="254" mass="29116">MHLCYVDDSGDSKNGTTLSALMVPVERWSGLLESWLQGRRDIHRQFGVGKNTELHANLLYKGRGRFCESSTEERRFGTRQRAATGRIMLNSLARVPGWQAVTIASPEVRKPRLYAQFVAWLEDWAEACDDHLLVFYDGKQGAHAGQGEPDATELSEMWESAVRNAAPFRRAHRDLDIATRRVVEDVVMQDSRYSQFIQAADLIAYGAYHRHRQERPDIWGEGKVVADAIRAYMRLKNHWYRGDDARDGIVWLPE</sequence>
<evidence type="ECO:0000313" key="1">
    <source>
        <dbReference type="EMBL" id="GAA4719282.1"/>
    </source>
</evidence>
<name>A0ABP8Y385_9MICO</name>
<comment type="caution">
    <text evidence="1">The sequence shown here is derived from an EMBL/GenBank/DDBJ whole genome shotgun (WGS) entry which is preliminary data.</text>
</comment>
<dbReference type="RefSeq" id="WP_216647875.1">
    <property type="nucleotide sequence ID" value="NZ_BAABID010000004.1"/>
</dbReference>
<dbReference type="Proteomes" id="UP001500956">
    <property type="component" value="Unassembled WGS sequence"/>
</dbReference>
<dbReference type="InterPro" id="IPR024524">
    <property type="entry name" value="DUF3800"/>
</dbReference>
<proteinExistence type="predicted"/>
<dbReference type="EMBL" id="BAABID010000004">
    <property type="protein sequence ID" value="GAA4719282.1"/>
    <property type="molecule type" value="Genomic_DNA"/>
</dbReference>
<protein>
    <recommendedName>
        <fullName evidence="3">DUF3800 domain-containing protein</fullName>
    </recommendedName>
</protein>
<evidence type="ECO:0008006" key="3">
    <source>
        <dbReference type="Google" id="ProtNLM"/>
    </source>
</evidence>
<evidence type="ECO:0000313" key="2">
    <source>
        <dbReference type="Proteomes" id="UP001500956"/>
    </source>
</evidence>
<dbReference type="Pfam" id="PF12686">
    <property type="entry name" value="DUF3800"/>
    <property type="match status" value="1"/>
</dbReference>
<organism evidence="1 2">
    <name type="scientific">Isoptericola chiayiensis</name>
    <dbReference type="NCBI Taxonomy" id="579446"/>
    <lineage>
        <taxon>Bacteria</taxon>
        <taxon>Bacillati</taxon>
        <taxon>Actinomycetota</taxon>
        <taxon>Actinomycetes</taxon>
        <taxon>Micrococcales</taxon>
        <taxon>Promicromonosporaceae</taxon>
        <taxon>Isoptericola</taxon>
    </lineage>
</organism>